<dbReference type="GO" id="GO:0009099">
    <property type="term" value="P:L-valine biosynthetic process"/>
    <property type="evidence" value="ECO:0007669"/>
    <property type="project" value="UniProtKB-UniPathway"/>
</dbReference>
<feature type="region of interest" description="Disordered" evidence="6">
    <location>
        <begin position="1"/>
        <end position="39"/>
    </location>
</feature>
<dbReference type="CDD" id="cd04878">
    <property type="entry name" value="ACT_AHAS"/>
    <property type="match status" value="1"/>
</dbReference>
<keyword evidence="9" id="KW-1185">Reference proteome</keyword>
<dbReference type="InterPro" id="IPR002912">
    <property type="entry name" value="ACT_dom"/>
</dbReference>
<evidence type="ECO:0000256" key="5">
    <source>
        <dbReference type="ARBA" id="ARBA00023304"/>
    </source>
</evidence>
<comment type="caution">
    <text evidence="8">The sequence shown here is derived from an EMBL/GenBank/DDBJ whole genome shotgun (WGS) entry which is preliminary data.</text>
</comment>
<dbReference type="SUPFAM" id="SSF55021">
    <property type="entry name" value="ACT-like"/>
    <property type="match status" value="2"/>
</dbReference>
<dbReference type="AlphaFoldDB" id="A0A202ECA3"/>
<dbReference type="InterPro" id="IPR019455">
    <property type="entry name" value="Acetolactate_synth_ssu_C"/>
</dbReference>
<dbReference type="FunFam" id="3.30.70.260:FF:000001">
    <property type="entry name" value="Acetolactate synthase, small subunit"/>
    <property type="match status" value="1"/>
</dbReference>
<evidence type="ECO:0000256" key="4">
    <source>
        <dbReference type="ARBA" id="ARBA00022605"/>
    </source>
</evidence>
<dbReference type="InterPro" id="IPR039557">
    <property type="entry name" value="AHAS_ACT"/>
</dbReference>
<dbReference type="NCBIfam" id="NF008864">
    <property type="entry name" value="PRK11895.1"/>
    <property type="match status" value="1"/>
</dbReference>
<dbReference type="OrthoDB" id="85792at2157"/>
<feature type="compositionally biased region" description="Basic and acidic residues" evidence="6">
    <location>
        <begin position="30"/>
        <end position="39"/>
    </location>
</feature>
<dbReference type="InterPro" id="IPR027271">
    <property type="entry name" value="Acetolactate_synth/TF_NikR_C"/>
</dbReference>
<name>A0A202ECA3_9EURY</name>
<dbReference type="GO" id="GO:0009097">
    <property type="term" value="P:isoleucine biosynthetic process"/>
    <property type="evidence" value="ECO:0007669"/>
    <property type="project" value="UniProtKB-UniPathway"/>
</dbReference>
<feature type="region of interest" description="Disordered" evidence="6">
    <location>
        <begin position="197"/>
        <end position="231"/>
    </location>
</feature>
<dbReference type="Pfam" id="PF22629">
    <property type="entry name" value="ACT_AHAS_ss"/>
    <property type="match status" value="1"/>
</dbReference>
<comment type="pathway">
    <text evidence="2">Amino-acid biosynthesis; L-valine biosynthesis; L-valine from pyruvate: step 1/4.</text>
</comment>
<dbReference type="GO" id="GO:0003984">
    <property type="term" value="F:acetolactate synthase activity"/>
    <property type="evidence" value="ECO:0007669"/>
    <property type="project" value="TreeGrafter"/>
</dbReference>
<dbReference type="PANTHER" id="PTHR30239">
    <property type="entry name" value="ACETOLACTATE SYNTHASE SMALL SUBUNIT"/>
    <property type="match status" value="1"/>
</dbReference>
<dbReference type="Proteomes" id="UP000196084">
    <property type="component" value="Unassembled WGS sequence"/>
</dbReference>
<evidence type="ECO:0000256" key="2">
    <source>
        <dbReference type="ARBA" id="ARBA00005025"/>
    </source>
</evidence>
<evidence type="ECO:0000313" key="9">
    <source>
        <dbReference type="Proteomes" id="UP000196084"/>
    </source>
</evidence>
<accession>A0A202ECA3</accession>
<evidence type="ECO:0000256" key="6">
    <source>
        <dbReference type="SAM" id="MobiDB-lite"/>
    </source>
</evidence>
<keyword evidence="5" id="KW-0100">Branched-chain amino acid biosynthesis</keyword>
<dbReference type="PROSITE" id="PS51671">
    <property type="entry name" value="ACT"/>
    <property type="match status" value="1"/>
</dbReference>
<comment type="similarity">
    <text evidence="3">Belongs to the acetolactate synthase small subunit family.</text>
</comment>
<dbReference type="GO" id="GO:0005829">
    <property type="term" value="C:cytosol"/>
    <property type="evidence" value="ECO:0007669"/>
    <property type="project" value="TreeGrafter"/>
</dbReference>
<evidence type="ECO:0000256" key="3">
    <source>
        <dbReference type="ARBA" id="ARBA00006341"/>
    </source>
</evidence>
<dbReference type="RefSeq" id="WP_087713969.1">
    <property type="nucleotide sequence ID" value="NZ_MWPH01000001.1"/>
</dbReference>
<gene>
    <name evidence="8" type="ORF">B2G88_03360</name>
</gene>
<keyword evidence="4" id="KW-0028">Amino-acid biosynthesis</keyword>
<evidence type="ECO:0000259" key="7">
    <source>
        <dbReference type="PROSITE" id="PS51671"/>
    </source>
</evidence>
<dbReference type="UniPathway" id="UPA00047">
    <property type="reaction ID" value="UER00055"/>
</dbReference>
<dbReference type="InterPro" id="IPR004789">
    <property type="entry name" value="Acetalactate_synth_ssu"/>
</dbReference>
<reference evidence="8 9" key="1">
    <citation type="submission" date="2017-02" db="EMBL/GenBank/DDBJ databases">
        <title>Natronthermophilus aegyptiacus gen. nov.,sp. nov., an aerobic, extremely halophilic alkalithermophilic archaeon isolated from the athalassohaline Wadi An Natrun, Egypt.</title>
        <authorList>
            <person name="Zhao B."/>
        </authorList>
    </citation>
    <scope>NUCLEOTIDE SEQUENCE [LARGE SCALE GENOMIC DNA]</scope>
    <source>
        <strain evidence="8 9">CGMCC 1.3597</strain>
    </source>
</reference>
<evidence type="ECO:0000313" key="8">
    <source>
        <dbReference type="EMBL" id="OVE85864.1"/>
    </source>
</evidence>
<organism evidence="8 9">
    <name type="scientific">Natronolimnobius baerhuensis</name>
    <dbReference type="NCBI Taxonomy" id="253108"/>
    <lineage>
        <taxon>Archaea</taxon>
        <taxon>Methanobacteriati</taxon>
        <taxon>Methanobacteriota</taxon>
        <taxon>Stenosarchaea group</taxon>
        <taxon>Halobacteria</taxon>
        <taxon>Halobacteriales</taxon>
        <taxon>Natrialbaceae</taxon>
        <taxon>Natronolimnobius</taxon>
    </lineage>
</organism>
<dbReference type="InterPro" id="IPR045865">
    <property type="entry name" value="ACT-like_dom_sf"/>
</dbReference>
<sequence>MTDEKRQQGLEGPPPEERRTPAGRRNKQGIRIDPEVEATHKPRRTVISALVEHEPGVLAEVSGLFSRRQFNIESLTVGPTKDDDRARITVVVEEPDPGIDQIKKQLRKLLPVISVRELEPDAMRRELALVKVDAHDPAAVSAVAEMYDAKTVDSSPETATFEITGARQKINAAVETFSQFGIREISRTGLTALARGTDETAAAPSTDATASAADEANQQQTQQYTQTTTDD</sequence>
<evidence type="ECO:0000256" key="1">
    <source>
        <dbReference type="ARBA" id="ARBA00004974"/>
    </source>
</evidence>
<feature type="compositionally biased region" description="Low complexity" evidence="6">
    <location>
        <begin position="199"/>
        <end position="231"/>
    </location>
</feature>
<dbReference type="EMBL" id="MWPH01000001">
    <property type="protein sequence ID" value="OVE85864.1"/>
    <property type="molecule type" value="Genomic_DNA"/>
</dbReference>
<dbReference type="UniPathway" id="UPA00049">
    <property type="reaction ID" value="UER00059"/>
</dbReference>
<dbReference type="InterPro" id="IPR054480">
    <property type="entry name" value="AHAS_small-like_ACT"/>
</dbReference>
<dbReference type="Pfam" id="PF10369">
    <property type="entry name" value="ALS_ss_C"/>
    <property type="match status" value="1"/>
</dbReference>
<dbReference type="PANTHER" id="PTHR30239:SF0">
    <property type="entry name" value="ACETOLACTATE SYNTHASE SMALL SUBUNIT 1, CHLOROPLASTIC"/>
    <property type="match status" value="1"/>
</dbReference>
<proteinExistence type="inferred from homology"/>
<dbReference type="Gene3D" id="3.30.70.1150">
    <property type="entry name" value="ACT-like. Chain A, domain 2"/>
    <property type="match status" value="1"/>
</dbReference>
<comment type="pathway">
    <text evidence="1">Amino-acid biosynthesis; L-isoleucine biosynthesis; L-isoleucine from 2-oxobutanoate: step 1/4.</text>
</comment>
<dbReference type="GO" id="GO:1990610">
    <property type="term" value="F:acetolactate synthase regulator activity"/>
    <property type="evidence" value="ECO:0007669"/>
    <property type="project" value="InterPro"/>
</dbReference>
<dbReference type="Gene3D" id="3.30.70.260">
    <property type="match status" value="1"/>
</dbReference>
<feature type="domain" description="ACT" evidence="7">
    <location>
        <begin position="46"/>
        <end position="120"/>
    </location>
</feature>
<dbReference type="NCBIfam" id="TIGR00119">
    <property type="entry name" value="acolac_sm"/>
    <property type="match status" value="1"/>
</dbReference>
<protein>
    <submittedName>
        <fullName evidence="8">Acetolactate synthase small subunit</fullName>
    </submittedName>
</protein>